<dbReference type="InterPro" id="IPR039426">
    <property type="entry name" value="TonB-dep_rcpt-like"/>
</dbReference>
<dbReference type="Gene3D" id="2.170.130.10">
    <property type="entry name" value="TonB-dependent receptor, plug domain"/>
    <property type="match status" value="1"/>
</dbReference>
<evidence type="ECO:0000259" key="11">
    <source>
        <dbReference type="Pfam" id="PF07715"/>
    </source>
</evidence>
<proteinExistence type="inferred from homology"/>
<comment type="subcellular location">
    <subcellularLocation>
        <location evidence="1 8">Cell outer membrane</location>
        <topology evidence="1 8">Multi-pass membrane protein</topology>
    </subcellularLocation>
</comment>
<dbReference type="SUPFAM" id="SSF56935">
    <property type="entry name" value="Porins"/>
    <property type="match status" value="1"/>
</dbReference>
<feature type="domain" description="TonB-dependent receptor-like beta-barrel" evidence="10">
    <location>
        <begin position="269"/>
        <end position="693"/>
    </location>
</feature>
<evidence type="ECO:0000256" key="5">
    <source>
        <dbReference type="ARBA" id="ARBA00023077"/>
    </source>
</evidence>
<evidence type="ECO:0000256" key="9">
    <source>
        <dbReference type="RuleBase" id="RU003357"/>
    </source>
</evidence>
<dbReference type="EMBL" id="JBBYHU010000018">
    <property type="protein sequence ID" value="MEL1241385.1"/>
    <property type="molecule type" value="Genomic_DNA"/>
</dbReference>
<evidence type="ECO:0000256" key="3">
    <source>
        <dbReference type="ARBA" id="ARBA00022452"/>
    </source>
</evidence>
<dbReference type="Gene3D" id="2.40.170.20">
    <property type="entry name" value="TonB-dependent receptor, beta-barrel domain"/>
    <property type="match status" value="1"/>
</dbReference>
<dbReference type="RefSeq" id="WP_341700603.1">
    <property type="nucleotide sequence ID" value="NZ_JBBYHU010000018.1"/>
</dbReference>
<reference evidence="12 13" key="1">
    <citation type="submission" date="2024-04" db="EMBL/GenBank/DDBJ databases">
        <title>Flavobacterium sp. DGU99 16S ribosomal RNA gene Genome sequencing and assembly.</title>
        <authorList>
            <person name="Park S."/>
        </authorList>
    </citation>
    <scope>NUCLEOTIDE SEQUENCE [LARGE SCALE GENOMIC DNA]</scope>
    <source>
        <strain evidence="12 13">DGU99</strain>
    </source>
</reference>
<dbReference type="PROSITE" id="PS52016">
    <property type="entry name" value="TONB_DEPENDENT_REC_3"/>
    <property type="match status" value="1"/>
</dbReference>
<evidence type="ECO:0000256" key="7">
    <source>
        <dbReference type="ARBA" id="ARBA00023237"/>
    </source>
</evidence>
<sequence length="737" mass="83504">MKYIYTVLAVFIGFCVFSQTQKGIIIDEYGNAITNAFIINPVSESHSHTDDSGEYIIEKTNIGDVLRVTALGFKIKNYTVIEGDNKIILSDGVLKLNDVVIQHKLSAMNLISKIDLQTSPVNTSQEILQKVPGLFIGQHAGGGKSEQMFLRGFDIDHGTDVAISVDGMPVNMVSHAHGQGYADLHFVIPEIVDKIDYGKGTYYANKGDFATAGYVGFLTKEKLDKSSISVEAGQFNLKRTVGLFNLLNNAKNQRAYIATEYFLTDGPFESPQNFNRFNLQGKYTYLIGLNSKFSISASHFSSKWDASGQVPQRLVDAGVISRFGAVDDTEGGNTSRSNVIASLVKPIDKNTFVKVNTFLSKYALELYSNFTFFLKDPINGDQIRQKENRVLYGLNAEINKKVKKNIWDFKYNFGVGFRADATKDSELSHTLNRRTTLERIKLGDIDESNLYTYLNSEFVFGKWMINPGLRFDYFKFNYLDKLNNTYTNQSETKVKLSPKLNFIYSHNNNLQFFVKSGMGFHSNDTRVVVDNNLYKTLPTAIGTDVGTIWKPSHNLIINSALWYLFLEQEFVYSGDGGTIEPSGRTKRMGADFGIRYHLNELFYIYSDANYTFARSMDEPKGQDYVPLSPDFTSSGGISFQNWHRFSGGIRYRYIKNRPANEDNSIVAKGYFVNDFNLNYDLKKFSIGIIIQNLFDTKWNETQFATESRLKDETNPVDEIHFTPGTPFFLRAKVTYRF</sequence>
<dbReference type="InterPro" id="IPR008969">
    <property type="entry name" value="CarboxyPept-like_regulatory"/>
</dbReference>
<keyword evidence="3 8" id="KW-1134">Transmembrane beta strand</keyword>
<evidence type="ECO:0000313" key="12">
    <source>
        <dbReference type="EMBL" id="MEL1241385.1"/>
    </source>
</evidence>
<name>A0ABU9HML8_9FLAO</name>
<dbReference type="InterPro" id="IPR012910">
    <property type="entry name" value="Plug_dom"/>
</dbReference>
<dbReference type="PANTHER" id="PTHR30069">
    <property type="entry name" value="TONB-DEPENDENT OUTER MEMBRANE RECEPTOR"/>
    <property type="match status" value="1"/>
</dbReference>
<evidence type="ECO:0000313" key="13">
    <source>
        <dbReference type="Proteomes" id="UP001398556"/>
    </source>
</evidence>
<organism evidence="12 13">
    <name type="scientific">Flavobacterium flavipallidum</name>
    <dbReference type="NCBI Taxonomy" id="3139140"/>
    <lineage>
        <taxon>Bacteria</taxon>
        <taxon>Pseudomonadati</taxon>
        <taxon>Bacteroidota</taxon>
        <taxon>Flavobacteriia</taxon>
        <taxon>Flavobacteriales</taxon>
        <taxon>Flavobacteriaceae</taxon>
        <taxon>Flavobacterium</taxon>
    </lineage>
</organism>
<dbReference type="Pfam" id="PF00593">
    <property type="entry name" value="TonB_dep_Rec_b-barrel"/>
    <property type="match status" value="1"/>
</dbReference>
<evidence type="ECO:0000256" key="6">
    <source>
        <dbReference type="ARBA" id="ARBA00023136"/>
    </source>
</evidence>
<dbReference type="InterPro" id="IPR037066">
    <property type="entry name" value="Plug_dom_sf"/>
</dbReference>
<dbReference type="InterPro" id="IPR036942">
    <property type="entry name" value="Beta-barrel_TonB_sf"/>
</dbReference>
<dbReference type="SUPFAM" id="SSF49464">
    <property type="entry name" value="Carboxypeptidase regulatory domain-like"/>
    <property type="match status" value="1"/>
</dbReference>
<keyword evidence="4 8" id="KW-0812">Transmembrane</keyword>
<accession>A0ABU9HML8</accession>
<evidence type="ECO:0000256" key="8">
    <source>
        <dbReference type="PROSITE-ProRule" id="PRU01360"/>
    </source>
</evidence>
<keyword evidence="7 8" id="KW-0998">Cell outer membrane</keyword>
<keyword evidence="2 8" id="KW-0813">Transport</keyword>
<comment type="similarity">
    <text evidence="8 9">Belongs to the TonB-dependent receptor family.</text>
</comment>
<dbReference type="PANTHER" id="PTHR30069:SF36">
    <property type="entry name" value="BLL6948 PROTEIN"/>
    <property type="match status" value="1"/>
</dbReference>
<dbReference type="InterPro" id="IPR000531">
    <property type="entry name" value="Beta-barrel_TonB"/>
</dbReference>
<keyword evidence="5 9" id="KW-0798">TonB box</keyword>
<keyword evidence="6 8" id="KW-0472">Membrane</keyword>
<evidence type="ECO:0000256" key="4">
    <source>
        <dbReference type="ARBA" id="ARBA00022692"/>
    </source>
</evidence>
<comment type="caution">
    <text evidence="12">The sequence shown here is derived from an EMBL/GenBank/DDBJ whole genome shotgun (WGS) entry which is preliminary data.</text>
</comment>
<evidence type="ECO:0000259" key="10">
    <source>
        <dbReference type="Pfam" id="PF00593"/>
    </source>
</evidence>
<dbReference type="Pfam" id="PF07715">
    <property type="entry name" value="Plug"/>
    <property type="match status" value="1"/>
</dbReference>
<gene>
    <name evidence="12" type="ORF">AAEO59_10030</name>
</gene>
<evidence type="ECO:0000256" key="2">
    <source>
        <dbReference type="ARBA" id="ARBA00022448"/>
    </source>
</evidence>
<protein>
    <submittedName>
        <fullName evidence="12">TonB-dependent receptor</fullName>
    </submittedName>
</protein>
<keyword evidence="12" id="KW-0675">Receptor</keyword>
<dbReference type="Proteomes" id="UP001398556">
    <property type="component" value="Unassembled WGS sequence"/>
</dbReference>
<feature type="domain" description="TonB-dependent receptor plug" evidence="11">
    <location>
        <begin position="106"/>
        <end position="213"/>
    </location>
</feature>
<evidence type="ECO:0000256" key="1">
    <source>
        <dbReference type="ARBA" id="ARBA00004571"/>
    </source>
</evidence>
<keyword evidence="13" id="KW-1185">Reference proteome</keyword>